<organism evidence="2 3">
    <name type="scientific">Mollisia scopiformis</name>
    <name type="common">Conifer needle endophyte fungus</name>
    <name type="synonym">Phialocephala scopiformis</name>
    <dbReference type="NCBI Taxonomy" id="149040"/>
    <lineage>
        <taxon>Eukaryota</taxon>
        <taxon>Fungi</taxon>
        <taxon>Dikarya</taxon>
        <taxon>Ascomycota</taxon>
        <taxon>Pezizomycotina</taxon>
        <taxon>Leotiomycetes</taxon>
        <taxon>Helotiales</taxon>
        <taxon>Mollisiaceae</taxon>
        <taxon>Mollisia</taxon>
    </lineage>
</organism>
<dbReference type="Proteomes" id="UP000070700">
    <property type="component" value="Unassembled WGS sequence"/>
</dbReference>
<protein>
    <submittedName>
        <fullName evidence="2">Uncharacterized protein</fullName>
    </submittedName>
</protein>
<proteinExistence type="predicted"/>
<name>A0A194XEK1_MOLSC</name>
<evidence type="ECO:0000313" key="3">
    <source>
        <dbReference type="Proteomes" id="UP000070700"/>
    </source>
</evidence>
<dbReference type="GeneID" id="28817678"/>
<dbReference type="RefSeq" id="XP_018072929.1">
    <property type="nucleotide sequence ID" value="XM_018207952.1"/>
</dbReference>
<dbReference type="AlphaFoldDB" id="A0A194XEK1"/>
<evidence type="ECO:0000256" key="1">
    <source>
        <dbReference type="SAM" id="Phobius"/>
    </source>
</evidence>
<accession>A0A194XEK1</accession>
<dbReference type="KEGG" id="psco:LY89DRAFT_499413"/>
<evidence type="ECO:0000313" key="2">
    <source>
        <dbReference type="EMBL" id="KUJ18574.1"/>
    </source>
</evidence>
<dbReference type="InParanoid" id="A0A194XEK1"/>
<keyword evidence="3" id="KW-1185">Reference proteome</keyword>
<gene>
    <name evidence="2" type="ORF">LY89DRAFT_499413</name>
</gene>
<keyword evidence="1" id="KW-0472">Membrane</keyword>
<keyword evidence="1" id="KW-0812">Transmembrane</keyword>
<reference evidence="2 3" key="1">
    <citation type="submission" date="2015-10" db="EMBL/GenBank/DDBJ databases">
        <title>Full genome of DAOMC 229536 Phialocephala scopiformis, a fungal endophyte of spruce producing the potent anti-insectan compound rugulosin.</title>
        <authorList>
            <consortium name="DOE Joint Genome Institute"/>
            <person name="Walker A.K."/>
            <person name="Frasz S.L."/>
            <person name="Seifert K.A."/>
            <person name="Miller J.D."/>
            <person name="Mondo S.J."/>
            <person name="Labutti K."/>
            <person name="Lipzen A."/>
            <person name="Dockter R."/>
            <person name="Kennedy M."/>
            <person name="Grigoriev I.V."/>
            <person name="Spatafora J.W."/>
        </authorList>
    </citation>
    <scope>NUCLEOTIDE SEQUENCE [LARGE SCALE GENOMIC DNA]</scope>
    <source>
        <strain evidence="2 3">CBS 120377</strain>
    </source>
</reference>
<feature type="transmembrane region" description="Helical" evidence="1">
    <location>
        <begin position="12"/>
        <end position="34"/>
    </location>
</feature>
<keyword evidence="1" id="KW-1133">Transmembrane helix</keyword>
<dbReference type="EMBL" id="KQ947412">
    <property type="protein sequence ID" value="KUJ18574.1"/>
    <property type="molecule type" value="Genomic_DNA"/>
</dbReference>
<sequence length="124" mass="14151">MIIDSISELEIFMRPVCFVLLLLPSIYASMTNLLPGLERLSLSRSNVRIGFIVTQSKQECFLKHCSLSQSCLLTLKTTYIFSDHIFLPLMTSYIRIYHDILVLPLAPQSFKTHQTSSFHGNVNI</sequence>